<evidence type="ECO:0000256" key="2">
    <source>
        <dbReference type="ARBA" id="ARBA00022598"/>
    </source>
</evidence>
<dbReference type="GO" id="GO:0005737">
    <property type="term" value="C:cytoplasm"/>
    <property type="evidence" value="ECO:0007669"/>
    <property type="project" value="UniProtKB-SubCell"/>
</dbReference>
<dbReference type="HAMAP" id="MF_02019">
    <property type="entry name" value="MurF"/>
    <property type="match status" value="1"/>
</dbReference>
<dbReference type="Pfam" id="PF01225">
    <property type="entry name" value="Mur_ligase"/>
    <property type="match status" value="1"/>
</dbReference>
<keyword evidence="7 10" id="KW-0573">Peptidoglycan synthesis</keyword>
<organism evidence="15 16">
    <name type="scientific">Candidatus Allofournierella pullistercoris</name>
    <dbReference type="NCBI Taxonomy" id="2838597"/>
    <lineage>
        <taxon>Bacteria</taxon>
        <taxon>Bacillati</taxon>
        <taxon>Bacillota</taxon>
        <taxon>Clostridia</taxon>
        <taxon>Eubacteriales</taxon>
        <taxon>Oscillospiraceae</taxon>
        <taxon>Allofournierella</taxon>
    </lineage>
</organism>
<evidence type="ECO:0000313" key="15">
    <source>
        <dbReference type="EMBL" id="MBU3805747.1"/>
    </source>
</evidence>
<proteinExistence type="inferred from homology"/>
<evidence type="ECO:0000256" key="6">
    <source>
        <dbReference type="ARBA" id="ARBA00022960"/>
    </source>
</evidence>
<dbReference type="GO" id="GO:0008360">
    <property type="term" value="P:regulation of cell shape"/>
    <property type="evidence" value="ECO:0007669"/>
    <property type="project" value="UniProtKB-KW"/>
</dbReference>
<reference evidence="15" key="2">
    <citation type="submission" date="2021-04" db="EMBL/GenBank/DDBJ databases">
        <authorList>
            <person name="Gilroy R."/>
        </authorList>
    </citation>
    <scope>NUCLEOTIDE SEQUENCE</scope>
    <source>
        <strain evidence="15">B5_2728</strain>
    </source>
</reference>
<dbReference type="SUPFAM" id="SSF53623">
    <property type="entry name" value="MurD-like peptide ligases, catalytic domain"/>
    <property type="match status" value="1"/>
</dbReference>
<dbReference type="InterPro" id="IPR035911">
    <property type="entry name" value="MurE/MurF_N"/>
</dbReference>
<keyword evidence="5 10" id="KW-0067">ATP-binding</keyword>
<dbReference type="Pfam" id="PF02875">
    <property type="entry name" value="Mur_ligase_C"/>
    <property type="match status" value="1"/>
</dbReference>
<dbReference type="PANTHER" id="PTHR43024">
    <property type="entry name" value="UDP-N-ACETYLMURAMOYL-TRIPEPTIDE--D-ALANYL-D-ALANINE LIGASE"/>
    <property type="match status" value="1"/>
</dbReference>
<dbReference type="InterPro" id="IPR051046">
    <property type="entry name" value="MurCDEF_CellWall_CoF430Synth"/>
</dbReference>
<evidence type="ECO:0000259" key="13">
    <source>
        <dbReference type="Pfam" id="PF02875"/>
    </source>
</evidence>
<keyword evidence="4 10" id="KW-0547">Nucleotide-binding</keyword>
<dbReference type="GO" id="GO:0051301">
    <property type="term" value="P:cell division"/>
    <property type="evidence" value="ECO:0007669"/>
    <property type="project" value="UniProtKB-KW"/>
</dbReference>
<dbReference type="NCBIfam" id="TIGR01143">
    <property type="entry name" value="murF"/>
    <property type="match status" value="1"/>
</dbReference>
<keyword evidence="8 10" id="KW-0131">Cell cycle</keyword>
<comment type="caution">
    <text evidence="15">The sequence shown here is derived from an EMBL/GenBank/DDBJ whole genome shotgun (WGS) entry which is preliminary data.</text>
</comment>
<evidence type="ECO:0000256" key="11">
    <source>
        <dbReference type="RuleBase" id="RU004136"/>
    </source>
</evidence>
<keyword evidence="9 10" id="KW-0961">Cell wall biogenesis/degradation</keyword>
<dbReference type="InterPro" id="IPR013221">
    <property type="entry name" value="Mur_ligase_cen"/>
</dbReference>
<dbReference type="PANTHER" id="PTHR43024:SF1">
    <property type="entry name" value="UDP-N-ACETYLMURAMOYL-TRIPEPTIDE--D-ALANYL-D-ALANINE LIGASE"/>
    <property type="match status" value="1"/>
</dbReference>
<keyword evidence="6 10" id="KW-0133">Cell shape</keyword>
<dbReference type="GO" id="GO:0071555">
    <property type="term" value="P:cell wall organization"/>
    <property type="evidence" value="ECO:0007669"/>
    <property type="project" value="UniProtKB-KW"/>
</dbReference>
<evidence type="ECO:0000313" key="16">
    <source>
        <dbReference type="Proteomes" id="UP000713596"/>
    </source>
</evidence>
<dbReference type="InterPro" id="IPR000713">
    <property type="entry name" value="Mur_ligase_N"/>
</dbReference>
<dbReference type="GO" id="GO:0005524">
    <property type="term" value="F:ATP binding"/>
    <property type="evidence" value="ECO:0007669"/>
    <property type="project" value="UniProtKB-UniRule"/>
</dbReference>
<dbReference type="Pfam" id="PF08245">
    <property type="entry name" value="Mur_ligase_M"/>
    <property type="match status" value="1"/>
</dbReference>
<dbReference type="SUPFAM" id="SSF63418">
    <property type="entry name" value="MurE/MurF N-terminal domain"/>
    <property type="match status" value="1"/>
</dbReference>
<dbReference type="EC" id="6.3.2.10" evidence="10 11"/>
<keyword evidence="2 10" id="KW-0436">Ligase</keyword>
<keyword evidence="1 10" id="KW-0963">Cytoplasm</keyword>
<evidence type="ECO:0000256" key="8">
    <source>
        <dbReference type="ARBA" id="ARBA00023306"/>
    </source>
</evidence>
<dbReference type="EMBL" id="JAHLFP010000017">
    <property type="protein sequence ID" value="MBU3805747.1"/>
    <property type="molecule type" value="Genomic_DNA"/>
</dbReference>
<dbReference type="GO" id="GO:0009252">
    <property type="term" value="P:peptidoglycan biosynthetic process"/>
    <property type="evidence" value="ECO:0007669"/>
    <property type="project" value="UniProtKB-UniRule"/>
</dbReference>
<reference evidence="15" key="1">
    <citation type="journal article" date="2021" name="PeerJ">
        <title>Extensive microbial diversity within the chicken gut microbiome revealed by metagenomics and culture.</title>
        <authorList>
            <person name="Gilroy R."/>
            <person name="Ravi A."/>
            <person name="Getino M."/>
            <person name="Pursley I."/>
            <person name="Horton D.L."/>
            <person name="Alikhan N.F."/>
            <person name="Baker D."/>
            <person name="Gharbi K."/>
            <person name="Hall N."/>
            <person name="Watson M."/>
            <person name="Adriaenssens E.M."/>
            <person name="Foster-Nyarko E."/>
            <person name="Jarju S."/>
            <person name="Secka A."/>
            <person name="Antonio M."/>
            <person name="Oren A."/>
            <person name="Chaudhuri R.R."/>
            <person name="La Ragione R."/>
            <person name="Hildebrand F."/>
            <person name="Pallen M.J."/>
        </authorList>
    </citation>
    <scope>NUCLEOTIDE SEQUENCE</scope>
    <source>
        <strain evidence="15">B5_2728</strain>
    </source>
</reference>
<feature type="binding site" evidence="10">
    <location>
        <begin position="109"/>
        <end position="115"/>
    </location>
    <ligand>
        <name>ATP</name>
        <dbReference type="ChEBI" id="CHEBI:30616"/>
    </ligand>
</feature>
<evidence type="ECO:0000256" key="7">
    <source>
        <dbReference type="ARBA" id="ARBA00022984"/>
    </source>
</evidence>
<feature type="domain" description="Mur ligase central" evidence="14">
    <location>
        <begin position="107"/>
        <end position="298"/>
    </location>
</feature>
<dbReference type="Gene3D" id="3.90.190.20">
    <property type="entry name" value="Mur ligase, C-terminal domain"/>
    <property type="match status" value="1"/>
</dbReference>
<dbReference type="Gene3D" id="3.40.1190.10">
    <property type="entry name" value="Mur-like, catalytic domain"/>
    <property type="match status" value="1"/>
</dbReference>
<evidence type="ECO:0000256" key="1">
    <source>
        <dbReference type="ARBA" id="ARBA00022490"/>
    </source>
</evidence>
<evidence type="ECO:0000256" key="4">
    <source>
        <dbReference type="ARBA" id="ARBA00022741"/>
    </source>
</evidence>
<comment type="function">
    <text evidence="10 11">Involved in cell wall formation. Catalyzes the final step in the synthesis of UDP-N-acetylmuramoyl-pentapeptide, the precursor of murein.</text>
</comment>
<comment type="pathway">
    <text evidence="10 11">Cell wall biogenesis; peptidoglycan biosynthesis.</text>
</comment>
<evidence type="ECO:0000256" key="3">
    <source>
        <dbReference type="ARBA" id="ARBA00022618"/>
    </source>
</evidence>
<dbReference type="InterPro" id="IPR036565">
    <property type="entry name" value="Mur-like_cat_sf"/>
</dbReference>
<evidence type="ECO:0000259" key="12">
    <source>
        <dbReference type="Pfam" id="PF01225"/>
    </source>
</evidence>
<evidence type="ECO:0000256" key="5">
    <source>
        <dbReference type="ARBA" id="ARBA00022840"/>
    </source>
</evidence>
<dbReference type="Proteomes" id="UP000713596">
    <property type="component" value="Unassembled WGS sequence"/>
</dbReference>
<evidence type="ECO:0000256" key="10">
    <source>
        <dbReference type="HAMAP-Rule" id="MF_02019"/>
    </source>
</evidence>
<evidence type="ECO:0000256" key="9">
    <source>
        <dbReference type="ARBA" id="ARBA00023316"/>
    </source>
</evidence>
<evidence type="ECO:0000259" key="14">
    <source>
        <dbReference type="Pfam" id="PF08245"/>
    </source>
</evidence>
<keyword evidence="3 10" id="KW-0132">Cell division</keyword>
<name>A0A948WNM3_9FIRM</name>
<gene>
    <name evidence="10" type="primary">murF</name>
    <name evidence="15" type="ORF">H9882_02485</name>
</gene>
<dbReference type="InterPro" id="IPR005863">
    <property type="entry name" value="UDP-N-AcMur_synth"/>
</dbReference>
<dbReference type="InterPro" id="IPR004101">
    <property type="entry name" value="Mur_ligase_C"/>
</dbReference>
<dbReference type="Gene3D" id="3.40.1390.10">
    <property type="entry name" value="MurE/MurF, N-terminal domain"/>
    <property type="match status" value="1"/>
</dbReference>
<dbReference type="SUPFAM" id="SSF53244">
    <property type="entry name" value="MurD-like peptide ligases, peptide-binding domain"/>
    <property type="match status" value="1"/>
</dbReference>
<accession>A0A948WNM3</accession>
<feature type="domain" description="Mur ligase N-terminal catalytic" evidence="12">
    <location>
        <begin position="23"/>
        <end position="71"/>
    </location>
</feature>
<comment type="subcellular location">
    <subcellularLocation>
        <location evidence="10 11">Cytoplasm</location>
    </subcellularLocation>
</comment>
<dbReference type="AlphaFoldDB" id="A0A948WNM3"/>
<sequence>MQPIAAQILFEGLTQPEQLQGKTITAVVTDSRAICEGCVFVCFVGQRVDGHDFALQALEQGAAFVVANHPLEGADPSRVIVCPDSKQAMIQMGENYRRQFHPKVVGITGSVGKTTTKEFCAAVLSRGGKIIKTQGNQNNEIGVPNTLFQLEQDTQFAVVEMGMSALGEISQLSRAAKPDVGIITCIGVSHMESLGSKENIRKAKLEICEGLPSGAPLILNGDDPMLRQAQYEGLLPTHVRPIWYSTEDDGADVWASEIVFTQKGQRFWLNDRKHGRFWVEIPALGVHTIRDALAAYTAGVALGLSPEECAKALEDYQPAPLRQSLRTVADVLFVEDCYNASPDSMKASLVMFCQIPCEGVRIAFLGDMLELGELSQQAHYEVGELVMQTGMKFLVAVGEQSKVMVERARELGVKSVWCETLEEAVGALYLMCEPGDAVLVKASRGMQLEKALHQLYPRLEQDTKLKERK</sequence>
<dbReference type="InterPro" id="IPR036615">
    <property type="entry name" value="Mur_ligase_C_dom_sf"/>
</dbReference>
<dbReference type="GO" id="GO:0047480">
    <property type="term" value="F:UDP-N-acetylmuramoyl-tripeptide-D-alanyl-D-alanine ligase activity"/>
    <property type="evidence" value="ECO:0007669"/>
    <property type="project" value="UniProtKB-UniRule"/>
</dbReference>
<comment type="catalytic activity">
    <reaction evidence="10 11">
        <text>D-alanyl-D-alanine + UDP-N-acetyl-alpha-D-muramoyl-L-alanyl-gamma-D-glutamyl-meso-2,6-diaminopimelate + ATP = UDP-N-acetyl-alpha-D-muramoyl-L-alanyl-gamma-D-glutamyl-meso-2,6-diaminopimeloyl-D-alanyl-D-alanine + ADP + phosphate + H(+)</text>
        <dbReference type="Rhea" id="RHEA:28374"/>
        <dbReference type="ChEBI" id="CHEBI:15378"/>
        <dbReference type="ChEBI" id="CHEBI:30616"/>
        <dbReference type="ChEBI" id="CHEBI:43474"/>
        <dbReference type="ChEBI" id="CHEBI:57822"/>
        <dbReference type="ChEBI" id="CHEBI:61386"/>
        <dbReference type="ChEBI" id="CHEBI:83905"/>
        <dbReference type="ChEBI" id="CHEBI:456216"/>
        <dbReference type="EC" id="6.3.2.10"/>
    </reaction>
</comment>
<protein>
    <recommendedName>
        <fullName evidence="10 11">UDP-N-acetylmuramoyl-tripeptide--D-alanyl-D-alanine ligase</fullName>
        <ecNumber evidence="10 11">6.3.2.10</ecNumber>
    </recommendedName>
    <alternativeName>
        <fullName evidence="10">D-alanyl-D-alanine-adding enzyme</fullName>
    </alternativeName>
</protein>
<feature type="domain" description="Mur ligase C-terminal" evidence="13">
    <location>
        <begin position="326"/>
        <end position="444"/>
    </location>
</feature>
<comment type="similarity">
    <text evidence="10">Belongs to the MurCDEF family. MurF subfamily.</text>
</comment>